<evidence type="ECO:0008006" key="5">
    <source>
        <dbReference type="Google" id="ProtNLM"/>
    </source>
</evidence>
<protein>
    <recommendedName>
        <fullName evidence="5">Enoyl reductase (ER) domain-containing protein</fullName>
    </recommendedName>
</protein>
<evidence type="ECO:0000256" key="1">
    <source>
        <dbReference type="ARBA" id="ARBA00023002"/>
    </source>
</evidence>
<dbReference type="Gene3D" id="3.90.180.10">
    <property type="entry name" value="Medium-chain alcohol dehydrogenases, catalytic domain"/>
    <property type="match status" value="1"/>
</dbReference>
<dbReference type="PANTHER" id="PTHR11695:SF294">
    <property type="entry name" value="RETICULON-4-INTERACTING PROTEIN 1, MITOCHONDRIAL"/>
    <property type="match status" value="1"/>
</dbReference>
<sequence>MLPNPHGHGTAAEEAPGPTPRLRPQVRHLSHIEASAVTLAALTAWQALVDTANIQAGQRVLIHAAAGGVGHFAVQIAKHRGAHVIGTASSAAHRRERHPLAAPGDRRHFPARRGARAG</sequence>
<dbReference type="InterPro" id="IPR036291">
    <property type="entry name" value="NAD(P)-bd_dom_sf"/>
</dbReference>
<feature type="region of interest" description="Disordered" evidence="2">
    <location>
        <begin position="1"/>
        <end position="22"/>
    </location>
</feature>
<dbReference type="RefSeq" id="WP_067587996.1">
    <property type="nucleotide sequence ID" value="NZ_JABMCZ010000005.1"/>
</dbReference>
<keyword evidence="1" id="KW-0560">Oxidoreductase</keyword>
<dbReference type="GO" id="GO:0008270">
    <property type="term" value="F:zinc ion binding"/>
    <property type="evidence" value="ECO:0007669"/>
    <property type="project" value="InterPro"/>
</dbReference>
<accession>A0A164NKY0</accession>
<dbReference type="Gene3D" id="3.40.50.720">
    <property type="entry name" value="NAD(P)-binding Rossmann-like Domain"/>
    <property type="match status" value="1"/>
</dbReference>
<dbReference type="EMBL" id="LWGR01000005">
    <property type="protein sequence ID" value="KZM74476.1"/>
    <property type="molecule type" value="Genomic_DNA"/>
</dbReference>
<gene>
    <name evidence="3" type="ORF">AWN90_25770</name>
</gene>
<reference evidence="3 4" key="1">
    <citation type="submission" date="2016-04" db="EMBL/GenBank/DDBJ databases">
        <authorList>
            <person name="Evans L.H."/>
            <person name="Alamgir A."/>
            <person name="Owens N."/>
            <person name="Weber N.D."/>
            <person name="Virtaneva K."/>
            <person name="Barbian K."/>
            <person name="Babar A."/>
            <person name="Rosenke K."/>
        </authorList>
    </citation>
    <scope>NUCLEOTIDE SEQUENCE [LARGE SCALE GENOMIC DNA]</scope>
    <source>
        <strain evidence="3 4">IFM 0406</strain>
    </source>
</reference>
<proteinExistence type="predicted"/>
<dbReference type="PANTHER" id="PTHR11695">
    <property type="entry name" value="ALCOHOL DEHYDROGENASE RELATED"/>
    <property type="match status" value="1"/>
</dbReference>
<dbReference type="STRING" id="455432.AWN90_25770"/>
<feature type="compositionally biased region" description="Basic residues" evidence="2">
    <location>
        <begin position="109"/>
        <end position="118"/>
    </location>
</feature>
<evidence type="ECO:0000313" key="3">
    <source>
        <dbReference type="EMBL" id="KZM74476.1"/>
    </source>
</evidence>
<dbReference type="AlphaFoldDB" id="A0A164NKY0"/>
<dbReference type="InterPro" id="IPR002364">
    <property type="entry name" value="Quin_OxRdtase/zeta-crystal_CS"/>
</dbReference>
<keyword evidence="4" id="KW-1185">Reference proteome</keyword>
<dbReference type="SUPFAM" id="SSF51735">
    <property type="entry name" value="NAD(P)-binding Rossmann-fold domains"/>
    <property type="match status" value="1"/>
</dbReference>
<comment type="caution">
    <text evidence="3">The sequence shown here is derived from an EMBL/GenBank/DDBJ whole genome shotgun (WGS) entry which is preliminary data.</text>
</comment>
<dbReference type="Proteomes" id="UP000076512">
    <property type="component" value="Unassembled WGS sequence"/>
</dbReference>
<dbReference type="PROSITE" id="PS01162">
    <property type="entry name" value="QOR_ZETA_CRYSTAL"/>
    <property type="match status" value="1"/>
</dbReference>
<name>A0A164NKY0_9NOCA</name>
<evidence type="ECO:0000313" key="4">
    <source>
        <dbReference type="Proteomes" id="UP000076512"/>
    </source>
</evidence>
<feature type="region of interest" description="Disordered" evidence="2">
    <location>
        <begin position="88"/>
        <end position="118"/>
    </location>
</feature>
<dbReference type="GO" id="GO:0016491">
    <property type="term" value="F:oxidoreductase activity"/>
    <property type="evidence" value="ECO:0007669"/>
    <property type="project" value="UniProtKB-KW"/>
</dbReference>
<organism evidence="3 4">
    <name type="scientific">Nocardia terpenica</name>
    <dbReference type="NCBI Taxonomy" id="455432"/>
    <lineage>
        <taxon>Bacteria</taxon>
        <taxon>Bacillati</taxon>
        <taxon>Actinomycetota</taxon>
        <taxon>Actinomycetes</taxon>
        <taxon>Mycobacteriales</taxon>
        <taxon>Nocardiaceae</taxon>
        <taxon>Nocardia</taxon>
    </lineage>
</organism>
<evidence type="ECO:0000256" key="2">
    <source>
        <dbReference type="SAM" id="MobiDB-lite"/>
    </source>
</evidence>
<dbReference type="InterPro" id="IPR050700">
    <property type="entry name" value="YIM1/Zinc_Alcohol_DH_Fams"/>
</dbReference>